<feature type="compositionally biased region" description="Low complexity" evidence="1">
    <location>
        <begin position="61"/>
        <end position="75"/>
    </location>
</feature>
<feature type="region of interest" description="Disordered" evidence="1">
    <location>
        <begin position="1"/>
        <end position="76"/>
    </location>
</feature>
<feature type="compositionally biased region" description="Basic and acidic residues" evidence="1">
    <location>
        <begin position="475"/>
        <end position="486"/>
    </location>
</feature>
<feature type="compositionally biased region" description="Basic and acidic residues" evidence="1">
    <location>
        <begin position="170"/>
        <end position="187"/>
    </location>
</feature>
<feature type="compositionally biased region" description="Basic and acidic residues" evidence="1">
    <location>
        <begin position="570"/>
        <end position="581"/>
    </location>
</feature>
<dbReference type="Proteomes" id="UP001428341">
    <property type="component" value="Unassembled WGS sequence"/>
</dbReference>
<feature type="region of interest" description="Disordered" evidence="1">
    <location>
        <begin position="154"/>
        <end position="296"/>
    </location>
</feature>
<feature type="compositionally biased region" description="Polar residues" evidence="1">
    <location>
        <begin position="701"/>
        <end position="712"/>
    </location>
</feature>
<feature type="compositionally biased region" description="Polar residues" evidence="1">
    <location>
        <begin position="238"/>
        <end position="248"/>
    </location>
</feature>
<keyword evidence="3" id="KW-1185">Reference proteome</keyword>
<protein>
    <submittedName>
        <fullName evidence="2">Uncharacterized protein</fullName>
    </submittedName>
</protein>
<feature type="compositionally biased region" description="Basic and acidic residues" evidence="1">
    <location>
        <begin position="10"/>
        <end position="38"/>
    </location>
</feature>
<reference evidence="2 3" key="1">
    <citation type="submission" date="2024-05" db="EMBL/GenBank/DDBJ databases">
        <title>Haplotype-resolved chromosome-level genome assembly of Huyou (Citrus changshanensis).</title>
        <authorList>
            <person name="Miao C."/>
            <person name="Chen W."/>
            <person name="Wu Y."/>
            <person name="Wang L."/>
            <person name="Zhao S."/>
            <person name="Grierson D."/>
            <person name="Xu C."/>
            <person name="Chen K."/>
        </authorList>
    </citation>
    <scope>NUCLEOTIDE SEQUENCE [LARGE SCALE GENOMIC DNA]</scope>
    <source>
        <strain evidence="2">01-14</strain>
        <tissue evidence="2">Leaf</tissue>
    </source>
</reference>
<evidence type="ECO:0000256" key="1">
    <source>
        <dbReference type="SAM" id="MobiDB-lite"/>
    </source>
</evidence>
<feature type="region of interest" description="Disordered" evidence="1">
    <location>
        <begin position="362"/>
        <end position="420"/>
    </location>
</feature>
<evidence type="ECO:0000313" key="2">
    <source>
        <dbReference type="EMBL" id="KAK9198916.1"/>
    </source>
</evidence>
<gene>
    <name evidence="2" type="ORF">WN944_014102</name>
</gene>
<feature type="compositionally biased region" description="Polar residues" evidence="1">
    <location>
        <begin position="188"/>
        <end position="199"/>
    </location>
</feature>
<organism evidence="2 3">
    <name type="scientific">Citrus x changshan-huyou</name>
    <dbReference type="NCBI Taxonomy" id="2935761"/>
    <lineage>
        <taxon>Eukaryota</taxon>
        <taxon>Viridiplantae</taxon>
        <taxon>Streptophyta</taxon>
        <taxon>Embryophyta</taxon>
        <taxon>Tracheophyta</taxon>
        <taxon>Spermatophyta</taxon>
        <taxon>Magnoliopsida</taxon>
        <taxon>eudicotyledons</taxon>
        <taxon>Gunneridae</taxon>
        <taxon>Pentapetalae</taxon>
        <taxon>rosids</taxon>
        <taxon>malvids</taxon>
        <taxon>Sapindales</taxon>
        <taxon>Rutaceae</taxon>
        <taxon>Aurantioideae</taxon>
        <taxon>Citrus</taxon>
    </lineage>
</organism>
<proteinExistence type="predicted"/>
<evidence type="ECO:0000313" key="3">
    <source>
        <dbReference type="Proteomes" id="UP001428341"/>
    </source>
</evidence>
<accession>A0AAP0M539</accession>
<name>A0AAP0M539_9ROSI</name>
<feature type="region of interest" description="Disordered" evidence="1">
    <location>
        <begin position="701"/>
        <end position="737"/>
    </location>
</feature>
<dbReference type="EMBL" id="JBCGBO010000005">
    <property type="protein sequence ID" value="KAK9198916.1"/>
    <property type="molecule type" value="Genomic_DNA"/>
</dbReference>
<feature type="compositionally biased region" description="Pro residues" evidence="1">
    <location>
        <begin position="373"/>
        <end position="384"/>
    </location>
</feature>
<sequence>MRETLPPYESKQKPEIHEEYGLKSQVHQHEASATHTDELLLAPNDESTSTEEQHTHQLIRPQAEPPSSEAPQQQPTEYLFAEEYSGWSFKESSQSNMVDIFNSSQIRQNNQTTPIWPSQPESNPVQGNARSWWRRIKNGEVVAEIKVNDGMANITREAQREPTMTSPKTEVCEPHKHPEIKTEHDMQSQELSSQINESTCTDEENQQTQSKHQPDEQQDEQQIQPPQSPQPGKLSPPEAQQQQPTKNLTMPVEDRRKRKGWLSSQYDLEPDYKKQSTASNYEPGPSAQETSWPLTPDLPLSELPDWDLQAIWPFERRSLRLEAISDFYLNWTNTLQNFDSFMQPVRSPAQIQQNDILTFPINPPTQPGSNPNEIPPTLPMPLPVPSTSVSSQGSNPIQEAKTQKESIMTNPEAAVSEPEIKTEYDIQSREYQHEKEQLLHDQQDQLKQILPPESQQEAQSPPPPEAQQQPTRNLTRLDGDKPERKRGSPGCTIWNPTTKNNQLFPIMNLNTRSPRKPNQLTEDDLKPQEYTNIKQRKKPRTAAHSINELSSPTYSESTVYVEKNQCEPGTDERKDEAHEQSQQDEAQPASAAQQQRPTQFPQETNLTTSVLSQLQETDSYATEATKLCRLLDVPMAKVREKGAALSFRRGSQRMKAMTTSVVPSHDKSNISQTFDHSIQSVQSPSEINKRNNQISVINDLSYQPAGSNPQQLPQTVSSPSIPTSSEPTTQGSNTIPKLQKFLGLCKKNLN</sequence>
<feature type="compositionally biased region" description="Low complexity" evidence="1">
    <location>
        <begin position="713"/>
        <end position="729"/>
    </location>
</feature>
<feature type="compositionally biased region" description="Low complexity" evidence="1">
    <location>
        <begin position="583"/>
        <end position="595"/>
    </location>
</feature>
<feature type="region of interest" description="Disordered" evidence="1">
    <location>
        <begin position="453"/>
        <end position="602"/>
    </location>
</feature>
<feature type="compositionally biased region" description="Polar residues" evidence="1">
    <location>
        <begin position="547"/>
        <end position="558"/>
    </location>
</feature>
<comment type="caution">
    <text evidence="2">The sequence shown here is derived from an EMBL/GenBank/DDBJ whole genome shotgun (WGS) entry which is preliminary data.</text>
</comment>
<feature type="compositionally biased region" description="Polar residues" evidence="1">
    <location>
        <begin position="494"/>
        <end position="520"/>
    </location>
</feature>
<dbReference type="AlphaFoldDB" id="A0AAP0M539"/>